<gene>
    <name evidence="1" type="ORF">PUP29_06050</name>
</gene>
<dbReference type="AlphaFoldDB" id="A0AAU8AB87"/>
<sequence length="188" mass="21988">MVPERLHLREAALVRNVHRELKESRKFPAPKGREIFLLLSGYRRKIPKTKSGLTLKIQYAEIQLFIGGLVIATTGRAVYGHSRENVRYARLLRNNRAFFILFSLVKKRRKHHLFSSDDAAEGGIYRYRGKRVRDKRAAHFSFVRYCRSGFHLVCDADNRRLTALYAVSVMIKYTRKLPEKTEKEPVLQ</sequence>
<accession>A0AAU8AB87</accession>
<proteinExistence type="predicted"/>
<name>A0AAU8AB87_9FIRM</name>
<protein>
    <submittedName>
        <fullName evidence="1">Uncharacterized protein</fullName>
    </submittedName>
</protein>
<reference evidence="1" key="1">
    <citation type="submission" date="2023-02" db="EMBL/GenBank/DDBJ databases">
        <title>Gut commensal Christensenella minuta modulates host metabolism via a new class of secondary bile acids.</title>
        <authorList>
            <person name="Liu C."/>
        </authorList>
    </citation>
    <scope>NUCLEOTIDE SEQUENCE</scope>
    <source>
        <strain evidence="1">CA70</strain>
    </source>
</reference>
<dbReference type="RefSeq" id="WP_079546703.1">
    <property type="nucleotide sequence ID" value="NZ_CP117826.1"/>
</dbReference>
<organism evidence="1">
    <name type="scientific">Christensenella massiliensis</name>
    <dbReference type="NCBI Taxonomy" id="1805714"/>
    <lineage>
        <taxon>Bacteria</taxon>
        <taxon>Bacillati</taxon>
        <taxon>Bacillota</taxon>
        <taxon>Clostridia</taxon>
        <taxon>Christensenellales</taxon>
        <taxon>Christensenellaceae</taxon>
        <taxon>Christensenella</taxon>
    </lineage>
</organism>
<dbReference type="EMBL" id="CP117826">
    <property type="protein sequence ID" value="XCC63476.1"/>
    <property type="molecule type" value="Genomic_DNA"/>
</dbReference>
<evidence type="ECO:0000313" key="1">
    <source>
        <dbReference type="EMBL" id="XCC63476.1"/>
    </source>
</evidence>